<reference evidence="3 4" key="1">
    <citation type="journal article" date="2011" name="Front. Microbiol.">
        <title>Genomic signatures of strain selection and enhancement in Bacillus atrophaeus var. globigii, a historical biowarfare simulant.</title>
        <authorList>
            <person name="Gibbons H.S."/>
            <person name="Broomall S.M."/>
            <person name="McNew L.A."/>
            <person name="Daligault H."/>
            <person name="Chapman C."/>
            <person name="Bruce D."/>
            <person name="Karavis M."/>
            <person name="Krepps M."/>
            <person name="McGregor P.A."/>
            <person name="Hong C."/>
            <person name="Park K.H."/>
            <person name="Akmal A."/>
            <person name="Feldman A."/>
            <person name="Lin J.S."/>
            <person name="Chang W.E."/>
            <person name="Higgs B.W."/>
            <person name="Demirev P."/>
            <person name="Lindquist J."/>
            <person name="Liem A."/>
            <person name="Fochler E."/>
            <person name="Read T.D."/>
            <person name="Tapia R."/>
            <person name="Johnson S."/>
            <person name="Bishop-Lilly K.A."/>
            <person name="Detter C."/>
            <person name="Han C."/>
            <person name="Sozhamannan S."/>
            <person name="Rosenzweig C.N."/>
            <person name="Skowronski E.W."/>
        </authorList>
    </citation>
    <scope>NUCLEOTIDE SEQUENCE [LARGE SCALE GENOMIC DNA]</scope>
    <source>
        <strain evidence="3 4">CC-PW-9</strain>
    </source>
</reference>
<keyword evidence="1" id="KW-0472">Membrane</keyword>
<dbReference type="AlphaFoldDB" id="A0A432ZSE6"/>
<dbReference type="Proteomes" id="UP000287996">
    <property type="component" value="Unassembled WGS sequence"/>
</dbReference>
<keyword evidence="1" id="KW-0812">Transmembrane</keyword>
<protein>
    <submittedName>
        <fullName evidence="3">DUF2062 domain-containing protein</fullName>
    </submittedName>
</protein>
<keyword evidence="4" id="KW-1185">Reference proteome</keyword>
<dbReference type="OrthoDB" id="370141at2"/>
<dbReference type="NCBIfam" id="TIGR03546">
    <property type="entry name" value="TIGR03546 family protein"/>
    <property type="match status" value="1"/>
</dbReference>
<evidence type="ECO:0000313" key="4">
    <source>
        <dbReference type="Proteomes" id="UP000287996"/>
    </source>
</evidence>
<dbReference type="Pfam" id="PF09835">
    <property type="entry name" value="DUF2062"/>
    <property type="match status" value="1"/>
</dbReference>
<sequence>MLTLIAKLLRALNSETSPWALAMAVVLGMIMGLTPLWRVHNVIILLAALLFRINLTAFLLSFAVFSGLAYLFDPLFHDVGLAVLEAPSWQGIYQAIYQTAIGRLTQFYHTITMGSVICSLLFAPILAVVTYFIVVNYRRRIQAWFNKLRVVRAIQASRIWQIYTGLRG</sequence>
<proteinExistence type="predicted"/>
<feature type="transmembrane region" description="Helical" evidence="1">
    <location>
        <begin position="20"/>
        <end position="37"/>
    </location>
</feature>
<feature type="transmembrane region" description="Helical" evidence="1">
    <location>
        <begin position="111"/>
        <end position="134"/>
    </location>
</feature>
<dbReference type="EMBL" id="PIQH01000003">
    <property type="protein sequence ID" value="RUO80756.1"/>
    <property type="molecule type" value="Genomic_DNA"/>
</dbReference>
<comment type="caution">
    <text evidence="3">The sequence shown here is derived from an EMBL/GenBank/DDBJ whole genome shotgun (WGS) entry which is preliminary data.</text>
</comment>
<name>A0A432ZSE6_9GAMM</name>
<gene>
    <name evidence="3" type="ORF">CWI84_03995</name>
</gene>
<keyword evidence="1" id="KW-1133">Transmembrane helix</keyword>
<accession>A0A432ZSE6</accession>
<feature type="domain" description="DUF2062" evidence="2">
    <location>
        <begin position="7"/>
        <end position="140"/>
    </location>
</feature>
<dbReference type="RefSeq" id="WP_126841287.1">
    <property type="nucleotide sequence ID" value="NZ_PIQH01000003.1"/>
</dbReference>
<feature type="transmembrane region" description="Helical" evidence="1">
    <location>
        <begin position="49"/>
        <end position="72"/>
    </location>
</feature>
<evidence type="ECO:0000256" key="1">
    <source>
        <dbReference type="SAM" id="Phobius"/>
    </source>
</evidence>
<dbReference type="InterPro" id="IPR018639">
    <property type="entry name" value="DUF2062"/>
</dbReference>
<dbReference type="InterPro" id="IPR019935">
    <property type="entry name" value="CHP03546"/>
</dbReference>
<evidence type="ECO:0000259" key="2">
    <source>
        <dbReference type="Pfam" id="PF09835"/>
    </source>
</evidence>
<organism evidence="3 4">
    <name type="scientific">Idiomarina tyrosinivorans</name>
    <dbReference type="NCBI Taxonomy" id="1445662"/>
    <lineage>
        <taxon>Bacteria</taxon>
        <taxon>Pseudomonadati</taxon>
        <taxon>Pseudomonadota</taxon>
        <taxon>Gammaproteobacteria</taxon>
        <taxon>Alteromonadales</taxon>
        <taxon>Idiomarinaceae</taxon>
        <taxon>Idiomarina</taxon>
    </lineage>
</organism>
<evidence type="ECO:0000313" key="3">
    <source>
        <dbReference type="EMBL" id="RUO80756.1"/>
    </source>
</evidence>